<dbReference type="GO" id="GO:0051301">
    <property type="term" value="P:cell division"/>
    <property type="evidence" value="ECO:0007669"/>
    <property type="project" value="UniProtKB-KW"/>
</dbReference>
<dbReference type="PANTHER" id="PTHR16040">
    <property type="entry name" value="AUSTRALIN, ISOFORM A-RELATED"/>
    <property type="match status" value="1"/>
</dbReference>
<organism evidence="13 14">
    <name type="scientific">Sinanodonta woodiana</name>
    <name type="common">Chinese pond mussel</name>
    <name type="synonym">Anodonta woodiana</name>
    <dbReference type="NCBI Taxonomy" id="1069815"/>
    <lineage>
        <taxon>Eukaryota</taxon>
        <taxon>Metazoa</taxon>
        <taxon>Spiralia</taxon>
        <taxon>Lophotrochozoa</taxon>
        <taxon>Mollusca</taxon>
        <taxon>Bivalvia</taxon>
        <taxon>Autobranchia</taxon>
        <taxon>Heteroconchia</taxon>
        <taxon>Palaeoheterodonta</taxon>
        <taxon>Unionida</taxon>
        <taxon>Unionoidea</taxon>
        <taxon>Unionidae</taxon>
        <taxon>Unioninae</taxon>
        <taxon>Sinanodonta</taxon>
    </lineage>
</organism>
<comment type="subcellular location">
    <subcellularLocation>
        <location evidence="2">Chromosome</location>
        <location evidence="2">Centromere</location>
    </subcellularLocation>
    <subcellularLocation>
        <location evidence="1">Nucleus</location>
    </subcellularLocation>
</comment>
<evidence type="ECO:0000313" key="14">
    <source>
        <dbReference type="Proteomes" id="UP001634394"/>
    </source>
</evidence>
<dbReference type="GO" id="GO:0005634">
    <property type="term" value="C:nucleus"/>
    <property type="evidence" value="ECO:0007669"/>
    <property type="project" value="UniProtKB-SubCell"/>
</dbReference>
<dbReference type="InterPro" id="IPR046466">
    <property type="entry name" value="Borealin_C"/>
</dbReference>
<keyword evidence="7" id="KW-0539">Nucleus</keyword>
<feature type="domain" description="Borealin C-terminal" evidence="12">
    <location>
        <begin position="197"/>
        <end position="254"/>
    </location>
</feature>
<dbReference type="Pfam" id="PF10444">
    <property type="entry name" value="Nbl1_Borealin_N"/>
    <property type="match status" value="1"/>
</dbReference>
<evidence type="ECO:0000256" key="3">
    <source>
        <dbReference type="ARBA" id="ARBA00009914"/>
    </source>
</evidence>
<keyword evidence="6" id="KW-0498">Mitosis</keyword>
<keyword evidence="9" id="KW-0137">Centromere</keyword>
<protein>
    <recommendedName>
        <fullName evidence="15">Borealin</fullName>
    </recommendedName>
</protein>
<gene>
    <name evidence="13" type="ORF">ACJMK2_010899</name>
</gene>
<evidence type="ECO:0000256" key="6">
    <source>
        <dbReference type="ARBA" id="ARBA00022776"/>
    </source>
</evidence>
<evidence type="ECO:0000256" key="8">
    <source>
        <dbReference type="ARBA" id="ARBA00023306"/>
    </source>
</evidence>
<comment type="similarity">
    <text evidence="3">Belongs to the borealin family.</text>
</comment>
<dbReference type="Proteomes" id="UP001634394">
    <property type="component" value="Unassembled WGS sequence"/>
</dbReference>
<dbReference type="AlphaFoldDB" id="A0ABD3VH93"/>
<evidence type="ECO:0000256" key="5">
    <source>
        <dbReference type="ARBA" id="ARBA00022618"/>
    </source>
</evidence>
<feature type="compositionally biased region" description="Basic residues" evidence="10">
    <location>
        <begin position="1"/>
        <end position="11"/>
    </location>
</feature>
<dbReference type="InterPro" id="IPR018851">
    <property type="entry name" value="Borealin_N"/>
</dbReference>
<feature type="region of interest" description="Disordered" evidence="10">
    <location>
        <begin position="144"/>
        <end position="177"/>
    </location>
</feature>
<keyword evidence="4" id="KW-0158">Chromosome</keyword>
<dbReference type="Gene3D" id="6.10.250.1900">
    <property type="match status" value="1"/>
</dbReference>
<evidence type="ECO:0000256" key="10">
    <source>
        <dbReference type="SAM" id="MobiDB-lite"/>
    </source>
</evidence>
<proteinExistence type="inferred from homology"/>
<dbReference type="Pfam" id="PF10512">
    <property type="entry name" value="Borealin"/>
    <property type="match status" value="1"/>
</dbReference>
<comment type="caution">
    <text evidence="13">The sequence shown here is derived from an EMBL/GenBank/DDBJ whole genome shotgun (WGS) entry which is preliminary data.</text>
</comment>
<sequence length="300" mass="33629">MPRKRKTKAAVRAKPERPTGDEGSGIPKEDLMKKLQAFILDHDTKIERYIENLECDRRSVLCFIEKAFTMELTKLPSVVRKTTVAEVVAAGGTYEALLSQLEKFDEQSEIYDQQSSAMSRIMSTVSNFKTRKAMIETIPEDAHGTVEKNSRKTRARNKKTANGASKGSFLQPMDPPSTIRNSRFKTPGYQPLGMTGWDTPLITPKFNPRLPITPALARKANPGEVCMSLAGSPIMADEVQEKNGAAIKLRGKTLEINMDANLDNLTIPDEFSMDNLDISNIQKVMNMFTQVLKRQQEEEM</sequence>
<reference evidence="13 14" key="1">
    <citation type="submission" date="2024-11" db="EMBL/GenBank/DDBJ databases">
        <title>Chromosome-level genome assembly of the freshwater bivalve Anodonta woodiana.</title>
        <authorList>
            <person name="Chen X."/>
        </authorList>
    </citation>
    <scope>NUCLEOTIDE SEQUENCE [LARGE SCALE GENOMIC DNA]</scope>
    <source>
        <strain evidence="13">MN2024</strain>
        <tissue evidence="13">Gills</tissue>
    </source>
</reference>
<evidence type="ECO:0000256" key="7">
    <source>
        <dbReference type="ARBA" id="ARBA00023242"/>
    </source>
</evidence>
<dbReference type="EMBL" id="JBJQND010000012">
    <property type="protein sequence ID" value="KAL3860835.1"/>
    <property type="molecule type" value="Genomic_DNA"/>
</dbReference>
<evidence type="ECO:0000313" key="13">
    <source>
        <dbReference type="EMBL" id="KAL3860835.1"/>
    </source>
</evidence>
<evidence type="ECO:0000259" key="11">
    <source>
        <dbReference type="Pfam" id="PF10444"/>
    </source>
</evidence>
<evidence type="ECO:0008006" key="15">
    <source>
        <dbReference type="Google" id="ProtNLM"/>
    </source>
</evidence>
<dbReference type="PANTHER" id="PTHR16040:SF7">
    <property type="entry name" value="AUSTRALIN, ISOFORM A-RELATED"/>
    <property type="match status" value="1"/>
</dbReference>
<evidence type="ECO:0000256" key="2">
    <source>
        <dbReference type="ARBA" id="ARBA00004584"/>
    </source>
</evidence>
<keyword evidence="8" id="KW-0131">Cell cycle</keyword>
<keyword evidence="5" id="KW-0132">Cell division</keyword>
<name>A0ABD3VH93_SINWO</name>
<evidence type="ECO:0000256" key="4">
    <source>
        <dbReference type="ARBA" id="ARBA00022454"/>
    </source>
</evidence>
<evidence type="ECO:0000256" key="9">
    <source>
        <dbReference type="ARBA" id="ARBA00023328"/>
    </source>
</evidence>
<feature type="region of interest" description="Disordered" evidence="10">
    <location>
        <begin position="1"/>
        <end position="27"/>
    </location>
</feature>
<evidence type="ECO:0000259" key="12">
    <source>
        <dbReference type="Pfam" id="PF10512"/>
    </source>
</evidence>
<evidence type="ECO:0000256" key="1">
    <source>
        <dbReference type="ARBA" id="ARBA00004123"/>
    </source>
</evidence>
<dbReference type="GO" id="GO:0000775">
    <property type="term" value="C:chromosome, centromeric region"/>
    <property type="evidence" value="ECO:0007669"/>
    <property type="project" value="UniProtKB-SubCell"/>
</dbReference>
<feature type="domain" description="Borealin N-terminal" evidence="11">
    <location>
        <begin position="34"/>
        <end position="89"/>
    </location>
</feature>
<keyword evidence="14" id="KW-1185">Reference proteome</keyword>
<accession>A0ABD3VH93</accession>
<dbReference type="InterPro" id="IPR018867">
    <property type="entry name" value="Cell_div_borealin"/>
</dbReference>